<name>A0ABN1P5X1_9ACTN</name>
<evidence type="ECO:0000256" key="7">
    <source>
        <dbReference type="SAM" id="Phobius"/>
    </source>
</evidence>
<dbReference type="Gene3D" id="1.20.1250.20">
    <property type="entry name" value="MFS general substrate transporter like domains"/>
    <property type="match status" value="1"/>
</dbReference>
<evidence type="ECO:0000256" key="2">
    <source>
        <dbReference type="ARBA" id="ARBA00022448"/>
    </source>
</evidence>
<dbReference type="InterPro" id="IPR020846">
    <property type="entry name" value="MFS_dom"/>
</dbReference>
<evidence type="ECO:0000259" key="8">
    <source>
        <dbReference type="PROSITE" id="PS50850"/>
    </source>
</evidence>
<keyword evidence="2" id="KW-0813">Transport</keyword>
<feature type="transmembrane region" description="Helical" evidence="7">
    <location>
        <begin position="357"/>
        <end position="377"/>
    </location>
</feature>
<accession>A0ABN1P5X1</accession>
<dbReference type="RefSeq" id="WP_343963459.1">
    <property type="nucleotide sequence ID" value="NZ_BAAAHK010000001.1"/>
</dbReference>
<dbReference type="PROSITE" id="PS50850">
    <property type="entry name" value="MFS"/>
    <property type="match status" value="1"/>
</dbReference>
<evidence type="ECO:0000313" key="9">
    <source>
        <dbReference type="EMBL" id="GAA0922747.1"/>
    </source>
</evidence>
<reference evidence="9 10" key="1">
    <citation type="journal article" date="2019" name="Int. J. Syst. Evol. Microbiol.">
        <title>The Global Catalogue of Microorganisms (GCM) 10K type strain sequencing project: providing services to taxonomists for standard genome sequencing and annotation.</title>
        <authorList>
            <consortium name="The Broad Institute Genomics Platform"/>
            <consortium name="The Broad Institute Genome Sequencing Center for Infectious Disease"/>
            <person name="Wu L."/>
            <person name="Ma J."/>
        </authorList>
    </citation>
    <scope>NUCLEOTIDE SEQUENCE [LARGE SCALE GENOMIC DNA]</scope>
    <source>
        <strain evidence="9 10">JCM 10977</strain>
    </source>
</reference>
<dbReference type="InterPro" id="IPR036259">
    <property type="entry name" value="MFS_trans_sf"/>
</dbReference>
<keyword evidence="5 7" id="KW-1133">Transmembrane helix</keyword>
<feature type="transmembrane region" description="Helical" evidence="7">
    <location>
        <begin position="297"/>
        <end position="321"/>
    </location>
</feature>
<keyword evidence="10" id="KW-1185">Reference proteome</keyword>
<dbReference type="InterPro" id="IPR011701">
    <property type="entry name" value="MFS"/>
</dbReference>
<feature type="transmembrane region" description="Helical" evidence="7">
    <location>
        <begin position="141"/>
        <end position="163"/>
    </location>
</feature>
<dbReference type="InterPro" id="IPR050171">
    <property type="entry name" value="MFS_Transporters"/>
</dbReference>
<proteinExistence type="predicted"/>
<feature type="transmembrane region" description="Helical" evidence="7">
    <location>
        <begin position="103"/>
        <end position="120"/>
    </location>
</feature>
<feature type="transmembrane region" description="Helical" evidence="7">
    <location>
        <begin position="169"/>
        <end position="196"/>
    </location>
</feature>
<comment type="subcellular location">
    <subcellularLocation>
        <location evidence="1">Cell membrane</location>
        <topology evidence="1">Multi-pass membrane protein</topology>
    </subcellularLocation>
</comment>
<feature type="domain" description="Major facilitator superfamily (MFS) profile" evidence="8">
    <location>
        <begin position="16"/>
        <end position="395"/>
    </location>
</feature>
<dbReference type="EMBL" id="BAAAHK010000001">
    <property type="protein sequence ID" value="GAA0922747.1"/>
    <property type="molecule type" value="Genomic_DNA"/>
</dbReference>
<evidence type="ECO:0000256" key="3">
    <source>
        <dbReference type="ARBA" id="ARBA00022475"/>
    </source>
</evidence>
<protein>
    <submittedName>
        <fullName evidence="9">MFS transporter</fullName>
    </submittedName>
</protein>
<feature type="transmembrane region" description="Helical" evidence="7">
    <location>
        <begin position="81"/>
        <end position="97"/>
    </location>
</feature>
<dbReference type="Pfam" id="PF07690">
    <property type="entry name" value="MFS_1"/>
    <property type="match status" value="1"/>
</dbReference>
<feature type="transmembrane region" description="Helical" evidence="7">
    <location>
        <begin position="237"/>
        <end position="257"/>
    </location>
</feature>
<feature type="transmembrane region" description="Helical" evidence="7">
    <location>
        <begin position="36"/>
        <end position="61"/>
    </location>
</feature>
<dbReference type="PANTHER" id="PTHR23517:SF2">
    <property type="entry name" value="MULTIDRUG RESISTANCE PROTEIN MDTH"/>
    <property type="match status" value="1"/>
</dbReference>
<keyword evidence="3" id="KW-1003">Cell membrane</keyword>
<gene>
    <name evidence="9" type="ORF">GCM10009554_00520</name>
</gene>
<feature type="transmembrane region" description="Helical" evidence="7">
    <location>
        <begin position="208"/>
        <end position="231"/>
    </location>
</feature>
<comment type="caution">
    <text evidence="9">The sequence shown here is derived from an EMBL/GenBank/DDBJ whole genome shotgun (WGS) entry which is preliminary data.</text>
</comment>
<evidence type="ECO:0000256" key="1">
    <source>
        <dbReference type="ARBA" id="ARBA00004651"/>
    </source>
</evidence>
<feature type="transmembrane region" description="Helical" evidence="7">
    <location>
        <begin position="269"/>
        <end position="291"/>
    </location>
</feature>
<sequence>MTNHTGFASHQRLPTAVWVLVIARGVNRLGAFTLPFLAVVLTVELGASVAQAGLVLTVFGLATLPSRVFGGHLADRLGRRWTIVAGLVGCAVGQVWIAASGSLWSAVPAVVVLGLAFEIYEPPSQAIIADVTEPVDRPAAYGLLGAVMAVAAVVAGLLAAWLGRWDLRWLFVADAASCLACAVLVAVALPGGVQVAPAAAAVWRDRRLLWVMGSGTVFAVLAMVLVFGLPLTLLDRGVSASGVGIILAVSAIAQVAVQPVLRGSRLQALDNFQALTLGYVLLGAGLIANGFSHSLPAFVAAAVVWSLGDLILIGRALSVVAELAPEHARGRYLATYGLSWGVATAVAPLIGTQLLSVVGPTGLWIGCGVAACILATLQPKLRRLVRSQPPLLGIE</sequence>
<evidence type="ECO:0000256" key="4">
    <source>
        <dbReference type="ARBA" id="ARBA00022692"/>
    </source>
</evidence>
<organism evidence="9 10">
    <name type="scientific">Kribbella koreensis</name>
    <dbReference type="NCBI Taxonomy" id="57909"/>
    <lineage>
        <taxon>Bacteria</taxon>
        <taxon>Bacillati</taxon>
        <taxon>Actinomycetota</taxon>
        <taxon>Actinomycetes</taxon>
        <taxon>Propionibacteriales</taxon>
        <taxon>Kribbellaceae</taxon>
        <taxon>Kribbella</taxon>
    </lineage>
</organism>
<evidence type="ECO:0000256" key="6">
    <source>
        <dbReference type="ARBA" id="ARBA00023136"/>
    </source>
</evidence>
<evidence type="ECO:0000313" key="10">
    <source>
        <dbReference type="Proteomes" id="UP001500542"/>
    </source>
</evidence>
<evidence type="ECO:0000256" key="5">
    <source>
        <dbReference type="ARBA" id="ARBA00022989"/>
    </source>
</evidence>
<keyword evidence="4 7" id="KW-0812">Transmembrane</keyword>
<dbReference type="PANTHER" id="PTHR23517">
    <property type="entry name" value="RESISTANCE PROTEIN MDTM, PUTATIVE-RELATED-RELATED"/>
    <property type="match status" value="1"/>
</dbReference>
<dbReference type="Proteomes" id="UP001500542">
    <property type="component" value="Unassembled WGS sequence"/>
</dbReference>
<keyword evidence="6 7" id="KW-0472">Membrane</keyword>
<feature type="transmembrane region" description="Helical" evidence="7">
    <location>
        <begin position="333"/>
        <end position="351"/>
    </location>
</feature>
<dbReference type="SUPFAM" id="SSF103473">
    <property type="entry name" value="MFS general substrate transporter"/>
    <property type="match status" value="1"/>
</dbReference>